<dbReference type="EMBL" id="MCFD01000008">
    <property type="protein sequence ID" value="ORX69098.1"/>
    <property type="molecule type" value="Genomic_DNA"/>
</dbReference>
<keyword evidence="2" id="KW-1185">Reference proteome</keyword>
<reference evidence="1 2" key="1">
    <citation type="submission" date="2016-07" db="EMBL/GenBank/DDBJ databases">
        <title>Pervasive Adenine N6-methylation of Active Genes in Fungi.</title>
        <authorList>
            <consortium name="DOE Joint Genome Institute"/>
            <person name="Mondo S.J."/>
            <person name="Dannebaum R.O."/>
            <person name="Kuo R.C."/>
            <person name="Labutti K."/>
            <person name="Haridas S."/>
            <person name="Kuo A."/>
            <person name="Salamov A."/>
            <person name="Ahrendt S.R."/>
            <person name="Lipzen A."/>
            <person name="Sullivan W."/>
            <person name="Andreopoulos W.B."/>
            <person name="Clum A."/>
            <person name="Lindquist E."/>
            <person name="Daum C."/>
            <person name="Ramamoorthy G.K."/>
            <person name="Gryganskyi A."/>
            <person name="Culley D."/>
            <person name="Magnuson J.K."/>
            <person name="James T.Y."/>
            <person name="O'Malley M.A."/>
            <person name="Stajich J.E."/>
            <person name="Spatafora J.W."/>
            <person name="Visel A."/>
            <person name="Grigoriev I.V."/>
        </authorList>
    </citation>
    <scope>NUCLEOTIDE SEQUENCE [LARGE SCALE GENOMIC DNA]</scope>
    <source>
        <strain evidence="1 2">ATCC 12442</strain>
    </source>
</reference>
<dbReference type="InterPro" id="IPR011989">
    <property type="entry name" value="ARM-like"/>
</dbReference>
<dbReference type="GeneID" id="63800436"/>
<proteinExistence type="predicted"/>
<dbReference type="Pfam" id="PF21547">
    <property type="entry name" value="TTI1"/>
    <property type="match status" value="1"/>
</dbReference>
<comment type="caution">
    <text evidence="1">The sequence shown here is derived from an EMBL/GenBank/DDBJ whole genome shotgun (WGS) entry which is preliminary data.</text>
</comment>
<dbReference type="RefSeq" id="XP_040742830.1">
    <property type="nucleotide sequence ID" value="XM_040883788.1"/>
</dbReference>
<evidence type="ECO:0008006" key="3">
    <source>
        <dbReference type="Google" id="ProtNLM"/>
    </source>
</evidence>
<dbReference type="InterPro" id="IPR049362">
    <property type="entry name" value="TTI1_rpt"/>
</dbReference>
<evidence type="ECO:0000313" key="2">
    <source>
        <dbReference type="Proteomes" id="UP000193922"/>
    </source>
</evidence>
<dbReference type="InterPro" id="IPR052587">
    <property type="entry name" value="TELO2-interacting_protein_1"/>
</dbReference>
<protein>
    <recommendedName>
        <fullName evidence="3">ARM repeat-containing protein</fullName>
    </recommendedName>
</protein>
<dbReference type="PANTHER" id="PTHR18460:SF3">
    <property type="entry name" value="TELO2-INTERACTING PROTEIN 1 HOMOLOG"/>
    <property type="match status" value="1"/>
</dbReference>
<evidence type="ECO:0000313" key="1">
    <source>
        <dbReference type="EMBL" id="ORX69098.1"/>
    </source>
</evidence>
<dbReference type="Gene3D" id="1.25.10.10">
    <property type="entry name" value="Leucine-rich Repeat Variant"/>
    <property type="match status" value="1"/>
</dbReference>
<dbReference type="PANTHER" id="PTHR18460">
    <property type="entry name" value="TEL2 INTERACTING PROTEIN 1 TTI1 FAMILY MEMBER"/>
    <property type="match status" value="1"/>
</dbReference>
<dbReference type="SUPFAM" id="SSF48371">
    <property type="entry name" value="ARM repeat"/>
    <property type="match status" value="1"/>
</dbReference>
<name>A0A1Y1W6Y7_9FUNG</name>
<dbReference type="Proteomes" id="UP000193922">
    <property type="component" value="Unassembled WGS sequence"/>
</dbReference>
<gene>
    <name evidence="1" type="ORF">DL89DRAFT_171448</name>
</gene>
<accession>A0A1Y1W6Y7</accession>
<dbReference type="STRING" id="61395.A0A1Y1W6Y7"/>
<dbReference type="OrthoDB" id="49511at2759"/>
<dbReference type="GO" id="GO:0005737">
    <property type="term" value="C:cytoplasm"/>
    <property type="evidence" value="ECO:0007669"/>
    <property type="project" value="TreeGrafter"/>
</dbReference>
<organism evidence="1 2">
    <name type="scientific">Linderina pennispora</name>
    <dbReference type="NCBI Taxonomy" id="61395"/>
    <lineage>
        <taxon>Eukaryota</taxon>
        <taxon>Fungi</taxon>
        <taxon>Fungi incertae sedis</taxon>
        <taxon>Zoopagomycota</taxon>
        <taxon>Kickxellomycotina</taxon>
        <taxon>Kickxellomycetes</taxon>
        <taxon>Kickxellales</taxon>
        <taxon>Kickxellaceae</taxon>
        <taxon>Linderina</taxon>
    </lineage>
</organism>
<dbReference type="InterPro" id="IPR016024">
    <property type="entry name" value="ARM-type_fold"/>
</dbReference>
<dbReference type="AlphaFoldDB" id="A0A1Y1W6Y7"/>
<sequence>MVGFLVEQIGLNSYSPALHQCWHGSRWAGHPLPVRLRPTASLSMICDNCRWNGQSYRKPPAAVRARAIDALAAAVVAVYGDARKQPSSKSTAMGELASRARLLATASIVQNKATDTDDDPSESDGQLQFQRLLRRLAELRHTEHLVIASALEALFADIVMSCASMLQSPAFSTAVEACLILAITRKSTEGDSDTLCRIADKCWTEGMGPVYRHRIGELAESCFSLFEQYITGNSESQRRDVLCLLAGYMRVLGPSDTQSLMLQWWSTRGVLSLIASLTVSLPGTSLLISEVSSTSDPKESVDYVLDFYRTPELKLALDRFVGQVVESFTARRLRTLLIGLLETQPDSVHSQMLWLLSRITSLGESEYKDGEDAEYQPVVEYIANYFNKLQSASDEETSDSIQTIDAASQDVLQSCMVLNTISTVVPRIGTSIAYYMDSLLFPLLETTTAQSPVVREQAQQALAVLARTSGTVSIPDMLRSNIDYIVEGCSRQLRIVDLHPKVFNILIGCVDLVGEGILLYMDDVVEDTLDVCESWMDDDVMMTSALRFLGGRYAHRIDVSTAAGPRCPQTAR</sequence>